<dbReference type="Gene3D" id="3.40.50.1000">
    <property type="entry name" value="HAD superfamily/HAD-like"/>
    <property type="match status" value="1"/>
</dbReference>
<proteinExistence type="predicted"/>
<dbReference type="AlphaFoldDB" id="A0A382KQG6"/>
<feature type="non-terminal residue" evidence="2">
    <location>
        <position position="1"/>
    </location>
</feature>
<reference evidence="2" key="1">
    <citation type="submission" date="2018-05" db="EMBL/GenBank/DDBJ databases">
        <authorList>
            <person name="Lanie J.A."/>
            <person name="Ng W.-L."/>
            <person name="Kazmierczak K.M."/>
            <person name="Andrzejewski T.M."/>
            <person name="Davidsen T.M."/>
            <person name="Wayne K.J."/>
            <person name="Tettelin H."/>
            <person name="Glass J.I."/>
            <person name="Rusch D."/>
            <person name="Podicherti R."/>
            <person name="Tsui H.-C.T."/>
            <person name="Winkler M.E."/>
        </authorList>
    </citation>
    <scope>NUCLEOTIDE SEQUENCE</scope>
</reference>
<dbReference type="InterPro" id="IPR023214">
    <property type="entry name" value="HAD_sf"/>
</dbReference>
<dbReference type="Pfam" id="PF25109">
    <property type="entry name" value="HAD_PNKP"/>
    <property type="match status" value="1"/>
</dbReference>
<name>A0A382KQG6_9ZZZZ</name>
<dbReference type="SUPFAM" id="SSF56784">
    <property type="entry name" value="HAD-like"/>
    <property type="match status" value="1"/>
</dbReference>
<dbReference type="InterPro" id="IPR036412">
    <property type="entry name" value="HAD-like_sf"/>
</dbReference>
<dbReference type="EMBL" id="UINC01082084">
    <property type="protein sequence ID" value="SVC26526.1"/>
    <property type="molecule type" value="Genomic_DNA"/>
</dbReference>
<evidence type="ECO:0000313" key="2">
    <source>
        <dbReference type="EMBL" id="SVC26526.1"/>
    </source>
</evidence>
<sequence>RRKLATKPNGKLDWDVFFSSTNILLDVPNEPVVKMAQMFAENGFNVVIFSGRNDRSFHTTRSWLTHNRIPFQKLIMRPDKFLNWGDKIASGNIATQEMRFMPDEILKKHMLDLFVDINDVFLVVDDRQKVVDMWRSLGLTVFQVAEGDF</sequence>
<feature type="domain" description="Polynucleotide kinase PNKP phosphatase" evidence="1">
    <location>
        <begin position="18"/>
        <end position="149"/>
    </location>
</feature>
<gene>
    <name evidence="2" type="ORF">METZ01_LOCUS279380</name>
</gene>
<accession>A0A382KQG6</accession>
<organism evidence="2">
    <name type="scientific">marine metagenome</name>
    <dbReference type="NCBI Taxonomy" id="408172"/>
    <lineage>
        <taxon>unclassified sequences</taxon>
        <taxon>metagenomes</taxon>
        <taxon>ecological metagenomes</taxon>
    </lineage>
</organism>
<evidence type="ECO:0000259" key="1">
    <source>
        <dbReference type="Pfam" id="PF25109"/>
    </source>
</evidence>
<dbReference type="InterPro" id="IPR056782">
    <property type="entry name" value="HAD_PNKP"/>
</dbReference>
<protein>
    <recommendedName>
        <fullName evidence="1">Polynucleotide kinase PNKP phosphatase domain-containing protein</fullName>
    </recommendedName>
</protein>